<evidence type="ECO:0000313" key="14">
    <source>
        <dbReference type="EMBL" id="KAK2715276.1"/>
    </source>
</evidence>
<evidence type="ECO:0000256" key="7">
    <source>
        <dbReference type="ARBA" id="ARBA00022840"/>
    </source>
</evidence>
<dbReference type="PANTHER" id="PTHR19443">
    <property type="entry name" value="HEXOKINASE"/>
    <property type="match status" value="1"/>
</dbReference>
<feature type="domain" description="Hexokinase N-terminal" evidence="12">
    <location>
        <begin position="21"/>
        <end position="215"/>
    </location>
</feature>
<keyword evidence="5 11" id="KW-0547">Nucleotide-binding</keyword>
<evidence type="ECO:0000256" key="2">
    <source>
        <dbReference type="ARBA" id="ARBA00005028"/>
    </source>
</evidence>
<dbReference type="EMBL" id="JAVRJZ010000012">
    <property type="protein sequence ID" value="KAK2715276.1"/>
    <property type="molecule type" value="Genomic_DNA"/>
</dbReference>
<evidence type="ECO:0000256" key="11">
    <source>
        <dbReference type="RuleBase" id="RU362007"/>
    </source>
</evidence>
<dbReference type="PRINTS" id="PR00475">
    <property type="entry name" value="HEXOKINASE"/>
</dbReference>
<reference evidence="14" key="1">
    <citation type="submission" date="2023-07" db="EMBL/GenBank/DDBJ databases">
        <title>Chromosome-level genome assembly of Artemia franciscana.</title>
        <authorList>
            <person name="Jo E."/>
        </authorList>
    </citation>
    <scope>NUCLEOTIDE SEQUENCE</scope>
    <source>
        <tissue evidence="14">Whole body</tissue>
    </source>
</reference>
<evidence type="ECO:0000256" key="5">
    <source>
        <dbReference type="ARBA" id="ARBA00022741"/>
    </source>
</evidence>
<dbReference type="EC" id="2.7.1.-" evidence="11"/>
<dbReference type="GO" id="GO:0005524">
    <property type="term" value="F:ATP binding"/>
    <property type="evidence" value="ECO:0007669"/>
    <property type="project" value="UniProtKB-UniRule"/>
</dbReference>
<comment type="pathway">
    <text evidence="2">Carbohydrate metabolism; hexose metabolism.</text>
</comment>
<evidence type="ECO:0000256" key="9">
    <source>
        <dbReference type="ARBA" id="ARBA00044613"/>
    </source>
</evidence>
<comment type="caution">
    <text evidence="14">The sequence shown here is derived from an EMBL/GenBank/DDBJ whole genome shotgun (WGS) entry which is preliminary data.</text>
</comment>
<dbReference type="InterPro" id="IPR043129">
    <property type="entry name" value="ATPase_NBD"/>
</dbReference>
<dbReference type="GO" id="GO:0005829">
    <property type="term" value="C:cytosol"/>
    <property type="evidence" value="ECO:0007669"/>
    <property type="project" value="TreeGrafter"/>
</dbReference>
<dbReference type="Pfam" id="PF03727">
    <property type="entry name" value="Hexokinase_2"/>
    <property type="match status" value="1"/>
</dbReference>
<evidence type="ECO:0000256" key="1">
    <source>
        <dbReference type="ARBA" id="ARBA00004888"/>
    </source>
</evidence>
<keyword evidence="7 11" id="KW-0067">ATP-binding</keyword>
<name>A0AA88HZI9_ARTSF</name>
<evidence type="ECO:0000256" key="8">
    <source>
        <dbReference type="ARBA" id="ARBA00023152"/>
    </source>
</evidence>
<dbReference type="GO" id="GO:0005536">
    <property type="term" value="F:D-glucose binding"/>
    <property type="evidence" value="ECO:0007669"/>
    <property type="project" value="InterPro"/>
</dbReference>
<comment type="catalytic activity">
    <reaction evidence="9">
        <text>a D-hexose + ATP = a D-hexose 6-phosphate + ADP + H(+)</text>
        <dbReference type="Rhea" id="RHEA:22740"/>
        <dbReference type="ChEBI" id="CHEBI:4194"/>
        <dbReference type="ChEBI" id="CHEBI:15378"/>
        <dbReference type="ChEBI" id="CHEBI:30616"/>
        <dbReference type="ChEBI" id="CHEBI:229467"/>
        <dbReference type="ChEBI" id="CHEBI:456216"/>
        <dbReference type="EC" id="2.7.1.1"/>
    </reaction>
    <physiologicalReaction direction="left-to-right" evidence="9">
        <dbReference type="Rhea" id="RHEA:22741"/>
    </physiologicalReaction>
</comment>
<dbReference type="FunFam" id="3.30.420.40:FF:000095">
    <property type="entry name" value="Phosphotransferase"/>
    <property type="match status" value="1"/>
</dbReference>
<dbReference type="GO" id="GO:0001678">
    <property type="term" value="P:intracellular glucose homeostasis"/>
    <property type="evidence" value="ECO:0007669"/>
    <property type="project" value="InterPro"/>
</dbReference>
<evidence type="ECO:0000313" key="15">
    <source>
        <dbReference type="Proteomes" id="UP001187531"/>
    </source>
</evidence>
<dbReference type="GO" id="GO:0006006">
    <property type="term" value="P:glucose metabolic process"/>
    <property type="evidence" value="ECO:0007669"/>
    <property type="project" value="TreeGrafter"/>
</dbReference>
<comment type="pathway">
    <text evidence="1">Carbohydrate degradation; glycolysis; D-glyceraldehyde 3-phosphate and glycerone phosphate from D-glucose: step 1/4.</text>
</comment>
<comment type="catalytic activity">
    <reaction evidence="10">
        <text>D-glucose + ATP = D-glucose 6-phosphate + ADP + H(+)</text>
        <dbReference type="Rhea" id="RHEA:17825"/>
        <dbReference type="ChEBI" id="CHEBI:4167"/>
        <dbReference type="ChEBI" id="CHEBI:15378"/>
        <dbReference type="ChEBI" id="CHEBI:30616"/>
        <dbReference type="ChEBI" id="CHEBI:61548"/>
        <dbReference type="ChEBI" id="CHEBI:456216"/>
        <dbReference type="EC" id="2.7.1.1"/>
    </reaction>
    <physiologicalReaction direction="left-to-right" evidence="10">
        <dbReference type="Rhea" id="RHEA:17826"/>
    </physiologicalReaction>
</comment>
<evidence type="ECO:0000259" key="12">
    <source>
        <dbReference type="Pfam" id="PF00349"/>
    </source>
</evidence>
<dbReference type="Pfam" id="PF00349">
    <property type="entry name" value="Hexokinase_1"/>
    <property type="match status" value="1"/>
</dbReference>
<dbReference type="PANTHER" id="PTHR19443:SF54">
    <property type="entry name" value="PHOSPHOTRANSFERASE"/>
    <property type="match status" value="1"/>
</dbReference>
<evidence type="ECO:0000256" key="6">
    <source>
        <dbReference type="ARBA" id="ARBA00022777"/>
    </source>
</evidence>
<dbReference type="Gene3D" id="3.30.420.40">
    <property type="match status" value="1"/>
</dbReference>
<dbReference type="GO" id="GO:0006096">
    <property type="term" value="P:glycolytic process"/>
    <property type="evidence" value="ECO:0007669"/>
    <property type="project" value="UniProtKB-KW"/>
</dbReference>
<sequence length="490" mass="54659">MAPRIEAPEFRLTKTDVVKKVEDILAPLKLSEEVQKRIREVYDEEMRIGLARNPSRKSCLQMENTYLPELPNGTEEGEYLALDLGGTNFRVILLQLEKGRVVSDEVQHYFVPEPLRVGPGSELFDFLAACIYDFLETRSKLDHKLPLGFTFSFPMTQQDLNVGILVSWTKSFNCPGVVGEDAVKMLNEAIQRRGDLEVEVVAVLNDTTGTLVQGAFLDRKCAIGLIIGTGSNACYIERVDRVEKWEGTHGDIKEVVVDIEWGAFGDNGVLDFMKTEYDQMLDKNSLLVGSFTFEKLFSGKYLGELTRLVLVKLAEEGLMFGGKIPSQLLRPGSFPTRFVSLVEQFSMGIEGDIPTDQSEESAKHLDQDAVLKLARPVSSESCFHELGIEHGSDDLKILQQVCFAVTERAAILLAICLSATLMRVDREECTIAVDGSLYKYHPRLHHLLEHYIIKMTPGKKFSLLLAEDGSGKGAGLIAAIANRLRTRKHS</sequence>
<dbReference type="InterPro" id="IPR022672">
    <property type="entry name" value="Hexokinase_N"/>
</dbReference>
<dbReference type="PROSITE" id="PS51748">
    <property type="entry name" value="HEXOKINASE_2"/>
    <property type="match status" value="1"/>
</dbReference>
<feature type="domain" description="Hexokinase C-terminal" evidence="13">
    <location>
        <begin position="223"/>
        <end position="480"/>
    </location>
</feature>
<dbReference type="GO" id="GO:0008865">
    <property type="term" value="F:fructokinase activity"/>
    <property type="evidence" value="ECO:0007669"/>
    <property type="project" value="TreeGrafter"/>
</dbReference>
<keyword evidence="15" id="KW-1185">Reference proteome</keyword>
<dbReference type="Proteomes" id="UP001187531">
    <property type="component" value="Unassembled WGS sequence"/>
</dbReference>
<dbReference type="CDD" id="cd24019">
    <property type="entry name" value="ASKHA_NBD_HK_meta"/>
    <property type="match status" value="1"/>
</dbReference>
<dbReference type="SUPFAM" id="SSF53067">
    <property type="entry name" value="Actin-like ATPase domain"/>
    <property type="match status" value="2"/>
</dbReference>
<dbReference type="Gene3D" id="3.40.367.20">
    <property type="match status" value="1"/>
</dbReference>
<keyword evidence="6 11" id="KW-0418">Kinase</keyword>
<comment type="similarity">
    <text evidence="3 11">Belongs to the hexokinase family.</text>
</comment>
<dbReference type="PROSITE" id="PS00378">
    <property type="entry name" value="HEXOKINASE_1"/>
    <property type="match status" value="1"/>
</dbReference>
<evidence type="ECO:0000256" key="3">
    <source>
        <dbReference type="ARBA" id="ARBA00009225"/>
    </source>
</evidence>
<dbReference type="InterPro" id="IPR001312">
    <property type="entry name" value="Hexokinase"/>
</dbReference>
<organism evidence="14 15">
    <name type="scientific">Artemia franciscana</name>
    <name type="common">Brine shrimp</name>
    <name type="synonym">Artemia sanfranciscana</name>
    <dbReference type="NCBI Taxonomy" id="6661"/>
    <lineage>
        <taxon>Eukaryota</taxon>
        <taxon>Metazoa</taxon>
        <taxon>Ecdysozoa</taxon>
        <taxon>Arthropoda</taxon>
        <taxon>Crustacea</taxon>
        <taxon>Branchiopoda</taxon>
        <taxon>Anostraca</taxon>
        <taxon>Artemiidae</taxon>
        <taxon>Artemia</taxon>
    </lineage>
</organism>
<dbReference type="InterPro" id="IPR022673">
    <property type="entry name" value="Hexokinase_C"/>
</dbReference>
<evidence type="ECO:0000256" key="10">
    <source>
        <dbReference type="ARBA" id="ARBA00048160"/>
    </source>
</evidence>
<dbReference type="AlphaFoldDB" id="A0AA88HZI9"/>
<accession>A0AA88HZI9</accession>
<dbReference type="GO" id="GO:0005739">
    <property type="term" value="C:mitochondrion"/>
    <property type="evidence" value="ECO:0007669"/>
    <property type="project" value="TreeGrafter"/>
</dbReference>
<keyword evidence="4 11" id="KW-0808">Transferase</keyword>
<gene>
    <name evidence="14" type="ORF">QYM36_010053</name>
</gene>
<evidence type="ECO:0000256" key="4">
    <source>
        <dbReference type="ARBA" id="ARBA00022679"/>
    </source>
</evidence>
<dbReference type="InterPro" id="IPR019807">
    <property type="entry name" value="Hexokinase_BS"/>
</dbReference>
<dbReference type="GO" id="GO:0004340">
    <property type="term" value="F:glucokinase activity"/>
    <property type="evidence" value="ECO:0007669"/>
    <property type="project" value="TreeGrafter"/>
</dbReference>
<evidence type="ECO:0000259" key="13">
    <source>
        <dbReference type="Pfam" id="PF03727"/>
    </source>
</evidence>
<protein>
    <recommendedName>
        <fullName evidence="11">Phosphotransferase</fullName>
        <ecNumber evidence="11">2.7.1.-</ecNumber>
    </recommendedName>
</protein>
<proteinExistence type="inferred from homology"/>
<keyword evidence="8 11" id="KW-0324">Glycolysis</keyword>